<reference evidence="2 3" key="1">
    <citation type="submission" date="2019-03" db="EMBL/GenBank/DDBJ databases">
        <title>Genomic Encyclopedia of Type Strains, Phase IV (KMG-IV): sequencing the most valuable type-strain genomes for metagenomic binning, comparative biology and taxonomic classification.</title>
        <authorList>
            <person name="Goeker M."/>
        </authorList>
    </citation>
    <scope>NUCLEOTIDE SEQUENCE [LARGE SCALE GENOMIC DNA]</scope>
    <source>
        <strain evidence="2 3">DSM 28140</strain>
    </source>
</reference>
<evidence type="ECO:0000313" key="2">
    <source>
        <dbReference type="EMBL" id="TCV87911.1"/>
    </source>
</evidence>
<organism evidence="2 3">
    <name type="scientific">Testudinibacter aquarius</name>
    <dbReference type="NCBI Taxonomy" id="1524974"/>
    <lineage>
        <taxon>Bacteria</taxon>
        <taxon>Pseudomonadati</taxon>
        <taxon>Pseudomonadota</taxon>
        <taxon>Gammaproteobacteria</taxon>
        <taxon>Pasteurellales</taxon>
        <taxon>Pasteurellaceae</taxon>
        <taxon>Testudinibacter</taxon>
    </lineage>
</organism>
<dbReference type="RefSeq" id="WP_232517305.1">
    <property type="nucleotide sequence ID" value="NZ_LEKL01000081.1"/>
</dbReference>
<comment type="caution">
    <text evidence="2">The sequence shown here is derived from an EMBL/GenBank/DDBJ whole genome shotgun (WGS) entry which is preliminary data.</text>
</comment>
<name>A0A4R3Y8L4_9PAST</name>
<gene>
    <name evidence="2" type="ORF">EDC16_10499</name>
</gene>
<evidence type="ECO:0000313" key="3">
    <source>
        <dbReference type="Proteomes" id="UP000294619"/>
    </source>
</evidence>
<evidence type="ECO:0000256" key="1">
    <source>
        <dbReference type="SAM" id="SignalP"/>
    </source>
</evidence>
<dbReference type="Proteomes" id="UP000294619">
    <property type="component" value="Unassembled WGS sequence"/>
</dbReference>
<evidence type="ECO:0008006" key="4">
    <source>
        <dbReference type="Google" id="ProtNLM"/>
    </source>
</evidence>
<sequence>MDNSTTVTLFLFCALASASLSQANSSEILDTIHVTANKEQKDEQGKDDVYYRNITNMYADKETVERYKGASPADLLQEFNRAGNYDLAWIQWRE</sequence>
<dbReference type="EMBL" id="SMCP01000004">
    <property type="protein sequence ID" value="TCV87911.1"/>
    <property type="molecule type" value="Genomic_DNA"/>
</dbReference>
<protein>
    <recommendedName>
        <fullName evidence="4">RxLR effector protein</fullName>
    </recommendedName>
</protein>
<keyword evidence="1" id="KW-0732">Signal</keyword>
<accession>A0A4R3Y8L4</accession>
<proteinExistence type="predicted"/>
<dbReference type="AlphaFoldDB" id="A0A4R3Y8L4"/>
<feature type="signal peptide" evidence="1">
    <location>
        <begin position="1"/>
        <end position="23"/>
    </location>
</feature>
<feature type="chain" id="PRO_5020691986" description="RxLR effector protein" evidence="1">
    <location>
        <begin position="24"/>
        <end position="94"/>
    </location>
</feature>